<evidence type="ECO:0000313" key="9">
    <source>
        <dbReference type="EMBL" id="CAI8044936.1"/>
    </source>
</evidence>
<gene>
    <name evidence="9" type="ORF">GBAR_LOCUS24878</name>
</gene>
<dbReference type="SUPFAM" id="SSF53335">
    <property type="entry name" value="S-adenosyl-L-methionine-dependent methyltransferases"/>
    <property type="match status" value="1"/>
</dbReference>
<proteinExistence type="inferred from homology"/>
<evidence type="ECO:0000256" key="1">
    <source>
        <dbReference type="ARBA" id="ARBA00022603"/>
    </source>
</evidence>
<name>A0AA35XA26_GEOBA</name>
<feature type="active site" evidence="7">
    <location>
        <position position="84"/>
    </location>
</feature>
<dbReference type="InterPro" id="IPR001525">
    <property type="entry name" value="C5_MeTfrase"/>
</dbReference>
<dbReference type="PROSITE" id="PS51679">
    <property type="entry name" value="SAM_MT_C5"/>
    <property type="match status" value="1"/>
</dbReference>
<dbReference type="PANTHER" id="PTHR46098">
    <property type="entry name" value="TRNA (CYTOSINE(38)-C(5))-METHYLTRANSFERASE"/>
    <property type="match status" value="1"/>
</dbReference>
<dbReference type="PANTHER" id="PTHR46098:SF1">
    <property type="entry name" value="TRNA (CYTOSINE(38)-C(5))-METHYLTRANSFERASE"/>
    <property type="match status" value="1"/>
</dbReference>
<dbReference type="NCBIfam" id="TIGR00675">
    <property type="entry name" value="dcm"/>
    <property type="match status" value="1"/>
</dbReference>
<evidence type="ECO:0000256" key="7">
    <source>
        <dbReference type="PROSITE-ProRule" id="PRU01016"/>
    </source>
</evidence>
<dbReference type="Pfam" id="PF00145">
    <property type="entry name" value="DNA_methylase"/>
    <property type="match status" value="1"/>
</dbReference>
<dbReference type="EMBL" id="CASHTH010003435">
    <property type="protein sequence ID" value="CAI8044936.1"/>
    <property type="molecule type" value="Genomic_DNA"/>
</dbReference>
<sequence>MAEKLRERLRAVEFYAGVGGFHYGLLRSEAPADVVASFDLNPTANAIYGHNFPNTAHLNRNICGLSPADLDRLRPDIFHMSPPCQPFTRQGLRRDKDDHRTDSFFHLMSLIPQLSCPPNYILMENVQGFERSHTRAEFTETLKKAGYSYQEFLLSPSQFRVPNSRLRYYLLAKKRPLEFCMSPVEQPSQDAHALTEFSQEMAVQQGPAHSSSIEPSLSPYLENHSESYLHSLLVPTHILCKYALAMDIVRPDSTHSCCFTRGYGNYAVGTGSVLQHCLAEDDMHSCFKIFKEKGEHGDAESAAEALLPLKLRYFSPREVANLMCFPQDFSIPADVTIRQSYKVLGNSLNVLVVSILLKYLLCDNRTF</sequence>
<dbReference type="Gene3D" id="3.90.120.10">
    <property type="entry name" value="DNA Methylase, subunit A, domain 2"/>
    <property type="match status" value="1"/>
</dbReference>
<reference evidence="9" key="1">
    <citation type="submission" date="2023-03" db="EMBL/GenBank/DDBJ databases">
        <authorList>
            <person name="Steffen K."/>
            <person name="Cardenas P."/>
        </authorList>
    </citation>
    <scope>NUCLEOTIDE SEQUENCE</scope>
</reference>
<keyword evidence="2 7" id="KW-0808">Transferase</keyword>
<evidence type="ECO:0000256" key="5">
    <source>
        <dbReference type="ARBA" id="ARBA00039681"/>
    </source>
</evidence>
<dbReference type="AlphaFoldDB" id="A0AA35XA26"/>
<dbReference type="EC" id="2.1.1.204" evidence="4"/>
<dbReference type="PRINTS" id="PR00105">
    <property type="entry name" value="C5METTRFRASE"/>
</dbReference>
<comment type="caution">
    <text evidence="9">The sequence shown here is derived from an EMBL/GenBank/DDBJ whole genome shotgun (WGS) entry which is preliminary data.</text>
</comment>
<evidence type="ECO:0000256" key="8">
    <source>
        <dbReference type="RuleBase" id="RU000416"/>
    </source>
</evidence>
<keyword evidence="1 7" id="KW-0489">Methyltransferase</keyword>
<evidence type="ECO:0000256" key="4">
    <source>
        <dbReference type="ARBA" id="ARBA00039081"/>
    </source>
</evidence>
<dbReference type="Proteomes" id="UP001174909">
    <property type="component" value="Unassembled WGS sequence"/>
</dbReference>
<dbReference type="Gene3D" id="3.40.50.150">
    <property type="entry name" value="Vaccinia Virus protein VP39"/>
    <property type="match status" value="1"/>
</dbReference>
<organism evidence="9 10">
    <name type="scientific">Geodia barretti</name>
    <name type="common">Barrett's horny sponge</name>
    <dbReference type="NCBI Taxonomy" id="519541"/>
    <lineage>
        <taxon>Eukaryota</taxon>
        <taxon>Metazoa</taxon>
        <taxon>Porifera</taxon>
        <taxon>Demospongiae</taxon>
        <taxon>Heteroscleromorpha</taxon>
        <taxon>Tetractinellida</taxon>
        <taxon>Astrophorina</taxon>
        <taxon>Geodiidae</taxon>
        <taxon>Geodia</taxon>
    </lineage>
</organism>
<keyword evidence="3 7" id="KW-0949">S-adenosyl-L-methionine</keyword>
<evidence type="ECO:0000256" key="2">
    <source>
        <dbReference type="ARBA" id="ARBA00022679"/>
    </source>
</evidence>
<dbReference type="GO" id="GO:0005634">
    <property type="term" value="C:nucleus"/>
    <property type="evidence" value="ECO:0007669"/>
    <property type="project" value="TreeGrafter"/>
</dbReference>
<dbReference type="InterPro" id="IPR029063">
    <property type="entry name" value="SAM-dependent_MTases_sf"/>
</dbReference>
<dbReference type="GO" id="GO:0032259">
    <property type="term" value="P:methylation"/>
    <property type="evidence" value="ECO:0007669"/>
    <property type="project" value="UniProtKB-KW"/>
</dbReference>
<dbReference type="InterPro" id="IPR050750">
    <property type="entry name" value="C5-MTase"/>
</dbReference>
<accession>A0AA35XA26</accession>
<comment type="similarity">
    <text evidence="7 8">Belongs to the class I-like SAM-binding methyltransferase superfamily. C5-methyltransferase family.</text>
</comment>
<keyword evidence="10" id="KW-1185">Reference proteome</keyword>
<evidence type="ECO:0000256" key="6">
    <source>
        <dbReference type="ARBA" id="ARBA00042810"/>
    </source>
</evidence>
<dbReference type="InterPro" id="IPR031303">
    <property type="entry name" value="C5_meth_CS"/>
</dbReference>
<dbReference type="GO" id="GO:0008168">
    <property type="term" value="F:methyltransferase activity"/>
    <property type="evidence" value="ECO:0007669"/>
    <property type="project" value="UniProtKB-KW"/>
</dbReference>
<protein>
    <recommendedName>
        <fullName evidence="5">tRNA (cytosine(38)-C(5))-methyltransferase</fullName>
        <ecNumber evidence="4">2.1.1.204</ecNumber>
    </recommendedName>
    <alternativeName>
        <fullName evidence="6">DNA (cytosine-5)-methyltransferase-like protein 2</fullName>
    </alternativeName>
</protein>
<evidence type="ECO:0000313" key="10">
    <source>
        <dbReference type="Proteomes" id="UP001174909"/>
    </source>
</evidence>
<dbReference type="PROSITE" id="PS00095">
    <property type="entry name" value="C5_MTASE_2"/>
    <property type="match status" value="1"/>
</dbReference>
<evidence type="ECO:0000256" key="3">
    <source>
        <dbReference type="ARBA" id="ARBA00022691"/>
    </source>
</evidence>